<dbReference type="AlphaFoldDB" id="A0A5N5WLK4"/>
<reference evidence="1 2" key="1">
    <citation type="submission" date="2019-04" db="EMBL/GenBank/DDBJ databases">
        <title>Friends and foes A comparative genomics study of 23 Aspergillus species from section Flavi.</title>
        <authorList>
            <consortium name="DOE Joint Genome Institute"/>
            <person name="Kjaerbolling I."/>
            <person name="Vesth T."/>
            <person name="Frisvad J.C."/>
            <person name="Nybo J.L."/>
            <person name="Theobald S."/>
            <person name="Kildgaard S."/>
            <person name="Isbrandt T."/>
            <person name="Kuo A."/>
            <person name="Sato A."/>
            <person name="Lyhne E.K."/>
            <person name="Kogle M.E."/>
            <person name="Wiebenga A."/>
            <person name="Kun R.S."/>
            <person name="Lubbers R.J."/>
            <person name="Makela M.R."/>
            <person name="Barry K."/>
            <person name="Chovatia M."/>
            <person name="Clum A."/>
            <person name="Daum C."/>
            <person name="Haridas S."/>
            <person name="He G."/>
            <person name="LaButti K."/>
            <person name="Lipzen A."/>
            <person name="Mondo S."/>
            <person name="Riley R."/>
            <person name="Salamov A."/>
            <person name="Simmons B.A."/>
            <person name="Magnuson J.K."/>
            <person name="Henrissat B."/>
            <person name="Mortensen U.H."/>
            <person name="Larsen T.O."/>
            <person name="Devries R.P."/>
            <person name="Grigoriev I.V."/>
            <person name="Machida M."/>
            <person name="Baker S.E."/>
            <person name="Andersen M.R."/>
        </authorList>
    </citation>
    <scope>NUCLEOTIDE SEQUENCE [LARGE SCALE GENOMIC DNA]</scope>
    <source>
        <strain evidence="1 2">CBS 151.66</strain>
    </source>
</reference>
<dbReference type="Proteomes" id="UP000326565">
    <property type="component" value="Unassembled WGS sequence"/>
</dbReference>
<protein>
    <submittedName>
        <fullName evidence="1">Uncharacterized protein</fullName>
    </submittedName>
</protein>
<sequence length="69" mass="7909">MAKQNSILLEQFHQLRMSNKCQKENTKLIRAFIQSGGSLTGDKCLRRLREKRGHTRRAIIGITPVCTVQ</sequence>
<evidence type="ECO:0000313" key="1">
    <source>
        <dbReference type="EMBL" id="KAB8069159.1"/>
    </source>
</evidence>
<name>A0A5N5WLK4_9EURO</name>
<keyword evidence="2" id="KW-1185">Reference proteome</keyword>
<gene>
    <name evidence="1" type="ORF">BDV29DRAFT_57648</name>
</gene>
<dbReference type="OrthoDB" id="6431331at2759"/>
<accession>A0A5N5WLK4</accession>
<organism evidence="1 2">
    <name type="scientific">Aspergillus leporis</name>
    <dbReference type="NCBI Taxonomy" id="41062"/>
    <lineage>
        <taxon>Eukaryota</taxon>
        <taxon>Fungi</taxon>
        <taxon>Dikarya</taxon>
        <taxon>Ascomycota</taxon>
        <taxon>Pezizomycotina</taxon>
        <taxon>Eurotiomycetes</taxon>
        <taxon>Eurotiomycetidae</taxon>
        <taxon>Eurotiales</taxon>
        <taxon>Aspergillaceae</taxon>
        <taxon>Aspergillus</taxon>
        <taxon>Aspergillus subgen. Circumdati</taxon>
    </lineage>
</organism>
<evidence type="ECO:0000313" key="2">
    <source>
        <dbReference type="Proteomes" id="UP000326565"/>
    </source>
</evidence>
<proteinExistence type="predicted"/>
<dbReference type="EMBL" id="ML732353">
    <property type="protein sequence ID" value="KAB8069159.1"/>
    <property type="molecule type" value="Genomic_DNA"/>
</dbReference>